<organism evidence="2 3">
    <name type="scientific">Aeoliella mucimassa</name>
    <dbReference type="NCBI Taxonomy" id="2527972"/>
    <lineage>
        <taxon>Bacteria</taxon>
        <taxon>Pseudomonadati</taxon>
        <taxon>Planctomycetota</taxon>
        <taxon>Planctomycetia</taxon>
        <taxon>Pirellulales</taxon>
        <taxon>Lacipirellulaceae</taxon>
        <taxon>Aeoliella</taxon>
    </lineage>
</organism>
<feature type="chain" id="PRO_5021926943" description="Carboxypeptidase regulatory-like domain-containing protein" evidence="1">
    <location>
        <begin position="32"/>
        <end position="154"/>
    </location>
</feature>
<dbReference type="EMBL" id="CP036278">
    <property type="protein sequence ID" value="QDU58965.1"/>
    <property type="molecule type" value="Genomic_DNA"/>
</dbReference>
<evidence type="ECO:0000313" key="2">
    <source>
        <dbReference type="EMBL" id="QDU58965.1"/>
    </source>
</evidence>
<dbReference type="RefSeq" id="WP_197528692.1">
    <property type="nucleotide sequence ID" value="NZ_CP036278.1"/>
</dbReference>
<protein>
    <recommendedName>
        <fullName evidence="4">Carboxypeptidase regulatory-like domain-containing protein</fullName>
    </recommendedName>
</protein>
<sequence precursor="true">MMEPSLKMTRRPAVALLACVTLLGWISGCSTPEPPPGPEPYPVSGKVLYKNKPAVGFSVAFHPMDKWEGAQFAPSAMTDAEGNYTLHSYGENDGAPAGEYLVTFTWPKEIPAELSDDPPETIDQLRGAYSRKGRSKFMVTVEPGENQLEPFELK</sequence>
<dbReference type="Proteomes" id="UP000315750">
    <property type="component" value="Chromosome"/>
</dbReference>
<keyword evidence="3" id="KW-1185">Reference proteome</keyword>
<dbReference type="KEGG" id="amuc:Pan181_52060"/>
<accession>A0A518AW48</accession>
<name>A0A518AW48_9BACT</name>
<proteinExistence type="predicted"/>
<evidence type="ECO:0008006" key="4">
    <source>
        <dbReference type="Google" id="ProtNLM"/>
    </source>
</evidence>
<reference evidence="2 3" key="1">
    <citation type="submission" date="2019-02" db="EMBL/GenBank/DDBJ databases">
        <title>Deep-cultivation of Planctomycetes and their phenomic and genomic characterization uncovers novel biology.</title>
        <authorList>
            <person name="Wiegand S."/>
            <person name="Jogler M."/>
            <person name="Boedeker C."/>
            <person name="Pinto D."/>
            <person name="Vollmers J."/>
            <person name="Rivas-Marin E."/>
            <person name="Kohn T."/>
            <person name="Peeters S.H."/>
            <person name="Heuer A."/>
            <person name="Rast P."/>
            <person name="Oberbeckmann S."/>
            <person name="Bunk B."/>
            <person name="Jeske O."/>
            <person name="Meyerdierks A."/>
            <person name="Storesund J.E."/>
            <person name="Kallscheuer N."/>
            <person name="Luecker S."/>
            <person name="Lage O.M."/>
            <person name="Pohl T."/>
            <person name="Merkel B.J."/>
            <person name="Hornburger P."/>
            <person name="Mueller R.-W."/>
            <person name="Bruemmer F."/>
            <person name="Labrenz M."/>
            <person name="Spormann A.M."/>
            <person name="Op den Camp H."/>
            <person name="Overmann J."/>
            <person name="Amann R."/>
            <person name="Jetten M.S.M."/>
            <person name="Mascher T."/>
            <person name="Medema M.H."/>
            <person name="Devos D.P."/>
            <person name="Kaster A.-K."/>
            <person name="Ovreas L."/>
            <person name="Rohde M."/>
            <person name="Galperin M.Y."/>
            <person name="Jogler C."/>
        </authorList>
    </citation>
    <scope>NUCLEOTIDE SEQUENCE [LARGE SCALE GENOMIC DNA]</scope>
    <source>
        <strain evidence="2 3">Pan181</strain>
    </source>
</reference>
<dbReference type="PROSITE" id="PS51257">
    <property type="entry name" value="PROKAR_LIPOPROTEIN"/>
    <property type="match status" value="1"/>
</dbReference>
<evidence type="ECO:0000256" key="1">
    <source>
        <dbReference type="SAM" id="SignalP"/>
    </source>
</evidence>
<feature type="signal peptide" evidence="1">
    <location>
        <begin position="1"/>
        <end position="31"/>
    </location>
</feature>
<keyword evidence="1" id="KW-0732">Signal</keyword>
<dbReference type="AlphaFoldDB" id="A0A518AW48"/>
<evidence type="ECO:0000313" key="3">
    <source>
        <dbReference type="Proteomes" id="UP000315750"/>
    </source>
</evidence>
<gene>
    <name evidence="2" type="ORF">Pan181_52060</name>
</gene>